<dbReference type="InterPro" id="IPR005548">
    <property type="entry name" value="Cell_div_FtsQ/DivIB_C"/>
</dbReference>
<dbReference type="GO" id="GO:0005886">
    <property type="term" value="C:plasma membrane"/>
    <property type="evidence" value="ECO:0007669"/>
    <property type="project" value="UniProtKB-SubCell"/>
</dbReference>
<dbReference type="PROSITE" id="PS51779">
    <property type="entry name" value="POTRA"/>
    <property type="match status" value="1"/>
</dbReference>
<dbReference type="GeneID" id="94545684"/>
<keyword evidence="4 8" id="KW-0812">Transmembrane</keyword>
<comment type="function">
    <text evidence="8">Cell division protein that may be involved in stabilizing or promoting the assembly of the division complex.</text>
</comment>
<gene>
    <name evidence="8" type="primary">divIB</name>
    <name evidence="10" type="ORF">DFP99_0108</name>
</gene>
<dbReference type="InterPro" id="IPR013685">
    <property type="entry name" value="POTRA_FtsQ_type"/>
</dbReference>
<organism evidence="10 11">
    <name type="scientific">Weissella soli</name>
    <dbReference type="NCBI Taxonomy" id="155866"/>
    <lineage>
        <taxon>Bacteria</taxon>
        <taxon>Bacillati</taxon>
        <taxon>Bacillota</taxon>
        <taxon>Bacilli</taxon>
        <taxon>Lactobacillales</taxon>
        <taxon>Lactobacillaceae</taxon>
        <taxon>Weissella</taxon>
    </lineage>
</organism>
<evidence type="ECO:0000256" key="9">
    <source>
        <dbReference type="SAM" id="MobiDB-lite"/>
    </source>
</evidence>
<dbReference type="InterPro" id="IPR034746">
    <property type="entry name" value="POTRA"/>
</dbReference>
<comment type="caution">
    <text evidence="10">The sequence shown here is derived from an EMBL/GenBank/DDBJ whole genome shotgun (WGS) entry which is preliminary data.</text>
</comment>
<evidence type="ECO:0000256" key="4">
    <source>
        <dbReference type="ARBA" id="ARBA00022692"/>
    </source>
</evidence>
<keyword evidence="2 8" id="KW-1003">Cell membrane</keyword>
<dbReference type="InterPro" id="IPR050487">
    <property type="entry name" value="FtsQ_DivIB"/>
</dbReference>
<evidence type="ECO:0000313" key="10">
    <source>
        <dbReference type="EMBL" id="RDL11690.1"/>
    </source>
</evidence>
<dbReference type="KEGG" id="wso:WSWS_00479"/>
<comment type="similarity">
    <text evidence="8">Belongs to the FtsQ/DivIB family. DivIB subfamily.</text>
</comment>
<dbReference type="Proteomes" id="UP000254912">
    <property type="component" value="Unassembled WGS sequence"/>
</dbReference>
<dbReference type="HAMAP" id="MF_00912">
    <property type="entry name" value="DivIB"/>
    <property type="match status" value="1"/>
</dbReference>
<evidence type="ECO:0000256" key="6">
    <source>
        <dbReference type="ARBA" id="ARBA00023136"/>
    </source>
</evidence>
<keyword evidence="3 8" id="KW-0132">Cell division</keyword>
<dbReference type="InterPro" id="IPR026580">
    <property type="entry name" value="DivIB"/>
</dbReference>
<dbReference type="RefSeq" id="WP_070229762.1">
    <property type="nucleotide sequence ID" value="NZ_BJYO01000002.1"/>
</dbReference>
<evidence type="ECO:0000256" key="2">
    <source>
        <dbReference type="ARBA" id="ARBA00022475"/>
    </source>
</evidence>
<protein>
    <recommendedName>
        <fullName evidence="8">Cell division protein DivIB</fullName>
    </recommendedName>
</protein>
<feature type="transmembrane region" description="Helical" evidence="8">
    <location>
        <begin position="80"/>
        <end position="98"/>
    </location>
</feature>
<sequence length="302" mass="34095">MDEEKQLNHSDKKMSNRERLDHLDKLLAGEVEPTPTVADDVASGSTAESEQVDREANQKTTDAPSYRWRPTFHLMPYESTALKVLSSLVAIVVVLLVLNSNLMRVQKITVTGLEQMTKTEVLKSARLTKGQSIFFLQTERNYYRQNAQKNALIKDISVSVDSTNTVHVLVKENLKVGYFERHNKRYFLLADGQVIVDAKNYSVLDLPEFNDFNGHVPTLKSVVKQLGQLDRPIRTSVSEITYSPTKENPKRLILFMDDGNEVLVSSNQLARKLKYYPAMIAQMSENGVIDLQVGAFATPYGQ</sequence>
<feature type="region of interest" description="Disordered" evidence="9">
    <location>
        <begin position="1"/>
        <end position="62"/>
    </location>
</feature>
<dbReference type="Pfam" id="PF03799">
    <property type="entry name" value="FtsQ_DivIB_C"/>
    <property type="match status" value="1"/>
</dbReference>
<dbReference type="EMBL" id="QRAS01000001">
    <property type="protein sequence ID" value="RDL11690.1"/>
    <property type="molecule type" value="Genomic_DNA"/>
</dbReference>
<dbReference type="PANTHER" id="PTHR37820:SF1">
    <property type="entry name" value="CELL DIVISION PROTEIN FTSQ"/>
    <property type="match status" value="1"/>
</dbReference>
<name>A0A288QLU2_9LACO</name>
<dbReference type="Gene3D" id="3.40.50.10960">
    <property type="match status" value="1"/>
</dbReference>
<keyword evidence="7 8" id="KW-0131">Cell cycle</keyword>
<evidence type="ECO:0000256" key="5">
    <source>
        <dbReference type="ARBA" id="ARBA00022989"/>
    </source>
</evidence>
<feature type="compositionally biased region" description="Basic and acidic residues" evidence="9">
    <location>
        <begin position="1"/>
        <end position="27"/>
    </location>
</feature>
<proteinExistence type="inferred from homology"/>
<evidence type="ECO:0000256" key="3">
    <source>
        <dbReference type="ARBA" id="ARBA00022618"/>
    </source>
</evidence>
<reference evidence="10 11" key="1">
    <citation type="submission" date="2018-07" db="EMBL/GenBank/DDBJ databases">
        <title>Genomic Encyclopedia of Type Strains, Phase III (KMG-III): the genomes of soil and plant-associated and newly described type strains.</title>
        <authorList>
            <person name="Whitman W."/>
        </authorList>
    </citation>
    <scope>NUCLEOTIDE SEQUENCE [LARGE SCALE GENOMIC DNA]</scope>
    <source>
        <strain evidence="10 11">CECT 7031</strain>
    </source>
</reference>
<dbReference type="Pfam" id="PF08478">
    <property type="entry name" value="POTRA_1"/>
    <property type="match status" value="1"/>
</dbReference>
<dbReference type="GO" id="GO:0043093">
    <property type="term" value="P:FtsZ-dependent cytokinesis"/>
    <property type="evidence" value="ECO:0007669"/>
    <property type="project" value="UniProtKB-UniRule"/>
</dbReference>
<keyword evidence="6 8" id="KW-0472">Membrane</keyword>
<dbReference type="GO" id="GO:0032153">
    <property type="term" value="C:cell division site"/>
    <property type="evidence" value="ECO:0007669"/>
    <property type="project" value="UniProtKB-UniRule"/>
</dbReference>
<comment type="subcellular location">
    <subcellularLocation>
        <location evidence="8">Cell membrane</location>
        <topology evidence="8">Single-pass type II membrane protein</topology>
    </subcellularLocation>
    <subcellularLocation>
        <location evidence="1">Membrane</location>
    </subcellularLocation>
    <text evidence="8">Localizes to the division septum.</text>
</comment>
<evidence type="ECO:0000256" key="8">
    <source>
        <dbReference type="HAMAP-Rule" id="MF_00912"/>
    </source>
</evidence>
<dbReference type="PANTHER" id="PTHR37820">
    <property type="entry name" value="CELL DIVISION PROTEIN DIVIB"/>
    <property type="match status" value="1"/>
</dbReference>
<evidence type="ECO:0000313" key="11">
    <source>
        <dbReference type="Proteomes" id="UP000254912"/>
    </source>
</evidence>
<keyword evidence="11" id="KW-1185">Reference proteome</keyword>
<keyword evidence="5 8" id="KW-1133">Transmembrane helix</keyword>
<evidence type="ECO:0000256" key="1">
    <source>
        <dbReference type="ARBA" id="ARBA00004370"/>
    </source>
</evidence>
<evidence type="ECO:0000256" key="7">
    <source>
        <dbReference type="ARBA" id="ARBA00023306"/>
    </source>
</evidence>
<dbReference type="AlphaFoldDB" id="A0A288QLU2"/>
<accession>A0A288QLU2</accession>